<dbReference type="AlphaFoldDB" id="A0A7T3RCU5"/>
<name>A0A7T3RCU5_9SPIR</name>
<protein>
    <submittedName>
        <fullName evidence="2">Uncharacterized protein</fullName>
    </submittedName>
</protein>
<dbReference type="KEGG" id="tper:IWA51_11055"/>
<gene>
    <name evidence="2" type="ORF">IWA51_11055</name>
</gene>
<evidence type="ECO:0000313" key="3">
    <source>
        <dbReference type="Proteomes" id="UP000595224"/>
    </source>
</evidence>
<sequence length="92" mass="11169">MLYKDRKFSAWLHKAEYFVKLFWHKTPDDVITVAEDMRKSYCRDLSEYIEKGMRGNTLSQIKEAREIKEEVPKIKESAKTKSHTRKEIDWWD</sequence>
<evidence type="ECO:0000256" key="1">
    <source>
        <dbReference type="SAM" id="MobiDB-lite"/>
    </source>
</evidence>
<proteinExistence type="predicted"/>
<keyword evidence="3" id="KW-1185">Reference proteome</keyword>
<evidence type="ECO:0000313" key="2">
    <source>
        <dbReference type="EMBL" id="QQA00779.1"/>
    </source>
</evidence>
<dbReference type="Proteomes" id="UP000595224">
    <property type="component" value="Chromosome"/>
</dbReference>
<dbReference type="EMBL" id="CP064936">
    <property type="protein sequence ID" value="QQA00779.1"/>
    <property type="molecule type" value="Genomic_DNA"/>
</dbReference>
<organism evidence="2 3">
    <name type="scientific">Treponema peruense</name>
    <dbReference type="NCBI Taxonomy" id="2787628"/>
    <lineage>
        <taxon>Bacteria</taxon>
        <taxon>Pseudomonadati</taxon>
        <taxon>Spirochaetota</taxon>
        <taxon>Spirochaetia</taxon>
        <taxon>Spirochaetales</taxon>
        <taxon>Treponemataceae</taxon>
        <taxon>Treponema</taxon>
    </lineage>
</organism>
<feature type="region of interest" description="Disordered" evidence="1">
    <location>
        <begin position="72"/>
        <end position="92"/>
    </location>
</feature>
<reference evidence="2 3" key="1">
    <citation type="submission" date="2020-11" db="EMBL/GenBank/DDBJ databases">
        <title>Treponema Peruensis nv. sp., first commensal Treponema isolated from human feces.</title>
        <authorList>
            <person name="Belkhou C."/>
            <person name="Raes J."/>
        </authorList>
    </citation>
    <scope>NUCLEOTIDE SEQUENCE [LARGE SCALE GENOMIC DNA]</scope>
    <source>
        <strain evidence="2 3">RCC2812</strain>
    </source>
</reference>
<accession>A0A7T3RCU5</accession>
<dbReference type="RefSeq" id="WP_198442464.1">
    <property type="nucleotide sequence ID" value="NZ_CBCSHE010000015.1"/>
</dbReference>